<dbReference type="OrthoDB" id="7261515at2"/>
<organism evidence="2 3">
    <name type="scientific">Rhodopila globiformis</name>
    <name type="common">Rhodopseudomonas globiformis</name>
    <dbReference type="NCBI Taxonomy" id="1071"/>
    <lineage>
        <taxon>Bacteria</taxon>
        <taxon>Pseudomonadati</taxon>
        <taxon>Pseudomonadota</taxon>
        <taxon>Alphaproteobacteria</taxon>
        <taxon>Acetobacterales</taxon>
        <taxon>Acetobacteraceae</taxon>
        <taxon>Rhodopila</taxon>
    </lineage>
</organism>
<sequence length="283" mass="31447">MAQQGAAPAAPATTDAPTSSSVGDYFRNWFARVEQAQASQPHWMTPLVTVTPRLEQEVRYDQYWQSLGNGAEENTFGSGKGLELIPTTTNEILLNPPSYIERYTRKPATGWGDAPFFIVKQRLLSANEQDGNYILTTFFGVQAPVGSEAFSNNAWVITPTIAGGKGWGDFDIQATFGIPIPLAHQNVIGTALVTNVALQYHFATYFWPEFEFSHTLWLNGVRAGKNQIFLTPGIIFGRFPIYHRVKAIIGVGYQFAVTPEQVYKPVLTPVYNHAWLLSARIPF</sequence>
<feature type="region of interest" description="Disordered" evidence="1">
    <location>
        <begin position="1"/>
        <end position="20"/>
    </location>
</feature>
<proteinExistence type="predicted"/>
<evidence type="ECO:0000313" key="3">
    <source>
        <dbReference type="Proteomes" id="UP000239724"/>
    </source>
</evidence>
<keyword evidence="3" id="KW-1185">Reference proteome</keyword>
<gene>
    <name evidence="2" type="ORF">CCS01_00535</name>
</gene>
<evidence type="ECO:0008006" key="4">
    <source>
        <dbReference type="Google" id="ProtNLM"/>
    </source>
</evidence>
<dbReference type="Proteomes" id="UP000239724">
    <property type="component" value="Unassembled WGS sequence"/>
</dbReference>
<evidence type="ECO:0000313" key="2">
    <source>
        <dbReference type="EMBL" id="PPQ40177.1"/>
    </source>
</evidence>
<dbReference type="AlphaFoldDB" id="A0A2S6NP74"/>
<reference evidence="2 3" key="1">
    <citation type="journal article" date="2018" name="Arch. Microbiol.">
        <title>New insights into the metabolic potential of the phototrophic purple bacterium Rhodopila globiformis DSM 161(T) from its draft genome sequence and evidence for a vanadium-dependent nitrogenase.</title>
        <authorList>
            <person name="Imhoff J.F."/>
            <person name="Rahn T."/>
            <person name="Kunzel S."/>
            <person name="Neulinger S.C."/>
        </authorList>
    </citation>
    <scope>NUCLEOTIDE SEQUENCE [LARGE SCALE GENOMIC DNA]</scope>
    <source>
        <strain evidence="2 3">DSM 161</strain>
    </source>
</reference>
<dbReference type="EMBL" id="NHRY01000026">
    <property type="protein sequence ID" value="PPQ40177.1"/>
    <property type="molecule type" value="Genomic_DNA"/>
</dbReference>
<protein>
    <recommendedName>
        <fullName evidence="4">Neuromedin U</fullName>
    </recommendedName>
</protein>
<comment type="caution">
    <text evidence="2">The sequence shown here is derived from an EMBL/GenBank/DDBJ whole genome shotgun (WGS) entry which is preliminary data.</text>
</comment>
<accession>A0A2S6NP74</accession>
<name>A0A2S6NP74_RHOGL</name>
<dbReference type="RefSeq" id="WP_104516893.1">
    <property type="nucleotide sequence ID" value="NZ_NHRY01000026.1"/>
</dbReference>
<evidence type="ECO:0000256" key="1">
    <source>
        <dbReference type="SAM" id="MobiDB-lite"/>
    </source>
</evidence>